<evidence type="ECO:0000313" key="3">
    <source>
        <dbReference type="Proteomes" id="UP001152607"/>
    </source>
</evidence>
<keyword evidence="1" id="KW-0812">Transmembrane</keyword>
<proteinExistence type="predicted"/>
<dbReference type="AlphaFoldDB" id="A0A9W4U3M6"/>
<keyword evidence="1" id="KW-0472">Membrane</keyword>
<name>A0A9W4U3M6_9PLEO</name>
<keyword evidence="3" id="KW-1185">Reference proteome</keyword>
<feature type="transmembrane region" description="Helical" evidence="1">
    <location>
        <begin position="29"/>
        <end position="49"/>
    </location>
</feature>
<dbReference type="Proteomes" id="UP001152607">
    <property type="component" value="Unassembled WGS sequence"/>
</dbReference>
<feature type="transmembrane region" description="Helical" evidence="1">
    <location>
        <begin position="99"/>
        <end position="132"/>
    </location>
</feature>
<evidence type="ECO:0000256" key="1">
    <source>
        <dbReference type="SAM" id="Phobius"/>
    </source>
</evidence>
<accession>A0A9W4U3M6</accession>
<keyword evidence="1" id="KW-1133">Transmembrane helix</keyword>
<comment type="caution">
    <text evidence="2">The sequence shown here is derived from an EMBL/GenBank/DDBJ whole genome shotgun (WGS) entry which is preliminary data.</text>
</comment>
<evidence type="ECO:0000313" key="2">
    <source>
        <dbReference type="EMBL" id="CAI6257346.1"/>
    </source>
</evidence>
<gene>
    <name evidence="2" type="ORF">PDIGIT_LOCUS1208</name>
</gene>
<dbReference type="EMBL" id="CAOQHR010000001">
    <property type="protein sequence ID" value="CAI6257346.1"/>
    <property type="molecule type" value="Genomic_DNA"/>
</dbReference>
<protein>
    <submittedName>
        <fullName evidence="2">Uncharacterized protein</fullName>
    </submittedName>
</protein>
<organism evidence="2 3">
    <name type="scientific">Periconia digitata</name>
    <dbReference type="NCBI Taxonomy" id="1303443"/>
    <lineage>
        <taxon>Eukaryota</taxon>
        <taxon>Fungi</taxon>
        <taxon>Dikarya</taxon>
        <taxon>Ascomycota</taxon>
        <taxon>Pezizomycotina</taxon>
        <taxon>Dothideomycetes</taxon>
        <taxon>Pleosporomycetidae</taxon>
        <taxon>Pleosporales</taxon>
        <taxon>Massarineae</taxon>
        <taxon>Periconiaceae</taxon>
        <taxon>Periconia</taxon>
    </lineage>
</organism>
<sequence>MRVASKITRIGKCRNLSYTNSTGSAANKFTMGTFCGFFLSPWLLVVYFSHSRFTSVAFRGNGSLKKQGTQTVDPFISSTSSPSLSQIDILNLPFRTQTLLFWTFFSVGSYMGSVQTSGISLGFVFFCGIVAFPYFPSLRVWLTCVCAMSASARPMEKVDGRV</sequence>
<reference evidence="2" key="1">
    <citation type="submission" date="2023-01" db="EMBL/GenBank/DDBJ databases">
        <authorList>
            <person name="Van Ghelder C."/>
            <person name="Rancurel C."/>
        </authorList>
    </citation>
    <scope>NUCLEOTIDE SEQUENCE</scope>
    <source>
        <strain evidence="2">CNCM I-4278</strain>
    </source>
</reference>